<comment type="similarity">
    <text evidence="15">Belongs to the G-protein coupled receptor 1 family.</text>
</comment>
<organism evidence="19 20">
    <name type="scientific">Collichthys lucidus</name>
    <name type="common">Big head croaker</name>
    <name type="synonym">Sciaena lucida</name>
    <dbReference type="NCBI Taxonomy" id="240159"/>
    <lineage>
        <taxon>Eukaryota</taxon>
        <taxon>Metazoa</taxon>
        <taxon>Chordata</taxon>
        <taxon>Craniata</taxon>
        <taxon>Vertebrata</taxon>
        <taxon>Euteleostomi</taxon>
        <taxon>Actinopterygii</taxon>
        <taxon>Neopterygii</taxon>
        <taxon>Teleostei</taxon>
        <taxon>Neoteleostei</taxon>
        <taxon>Acanthomorphata</taxon>
        <taxon>Eupercaria</taxon>
        <taxon>Sciaenidae</taxon>
        <taxon>Collichthys</taxon>
    </lineage>
</organism>
<keyword evidence="7 17" id="KW-0472">Membrane</keyword>
<evidence type="ECO:0000256" key="3">
    <source>
        <dbReference type="ARBA" id="ARBA00022475"/>
    </source>
</evidence>
<dbReference type="GO" id="GO:0001616">
    <property type="term" value="F:growth hormone secretagogue receptor activity"/>
    <property type="evidence" value="ECO:0007669"/>
    <property type="project" value="TreeGrafter"/>
</dbReference>
<protein>
    <recommendedName>
        <fullName evidence="2">Growth hormone secretagogue receptor type 1</fullName>
    </recommendedName>
    <alternativeName>
        <fullName evidence="13">GH-releasing peptide receptor</fullName>
    </alternativeName>
    <alternativeName>
        <fullName evidence="12">Ghrelin receptor</fullName>
    </alternativeName>
</protein>
<dbReference type="InterPro" id="IPR000276">
    <property type="entry name" value="GPCR_Rhodpsn"/>
</dbReference>
<keyword evidence="5 17" id="KW-1133">Transmembrane helix</keyword>
<dbReference type="PROSITE" id="PS00237">
    <property type="entry name" value="G_PROTEIN_RECEP_F1_1"/>
    <property type="match status" value="1"/>
</dbReference>
<accession>A0A4U5VFN7</accession>
<evidence type="ECO:0000256" key="2">
    <source>
        <dbReference type="ARBA" id="ARBA00018726"/>
    </source>
</evidence>
<dbReference type="InterPro" id="IPR003905">
    <property type="entry name" value="GHS-R/MTLR"/>
</dbReference>
<gene>
    <name evidence="19" type="ORF">D9C73_021029</name>
</gene>
<feature type="transmembrane region" description="Helical" evidence="17">
    <location>
        <begin position="79"/>
        <end position="100"/>
    </location>
</feature>
<dbReference type="GO" id="GO:0005886">
    <property type="term" value="C:plasma membrane"/>
    <property type="evidence" value="ECO:0007669"/>
    <property type="project" value="UniProtKB-SubCell"/>
</dbReference>
<feature type="domain" description="G-protein coupled receptors family 1 profile" evidence="18">
    <location>
        <begin position="59"/>
        <end position="336"/>
    </location>
</feature>
<evidence type="ECO:0000313" key="19">
    <source>
        <dbReference type="EMBL" id="TKS86908.1"/>
    </source>
</evidence>
<keyword evidence="10" id="KW-0325">Glycoprotein</keyword>
<dbReference type="OrthoDB" id="10011262at2759"/>
<keyword evidence="20" id="KW-1185">Reference proteome</keyword>
<name>A0A4U5VFN7_COLLU</name>
<dbReference type="GO" id="GO:0009755">
    <property type="term" value="P:hormone-mediated signaling pathway"/>
    <property type="evidence" value="ECO:0007669"/>
    <property type="project" value="TreeGrafter"/>
</dbReference>
<reference evidence="19 20" key="1">
    <citation type="submission" date="2019-01" db="EMBL/GenBank/DDBJ databases">
        <title>Genome Assembly of Collichthys lucidus.</title>
        <authorList>
            <person name="Cai M."/>
            <person name="Xiao S."/>
        </authorList>
    </citation>
    <scope>NUCLEOTIDE SEQUENCE [LARGE SCALE GENOMIC DNA]</scope>
    <source>
        <strain evidence="19">JT15FE1705JMU</strain>
        <tissue evidence="19">Muscle</tissue>
    </source>
</reference>
<feature type="region of interest" description="Disordered" evidence="16">
    <location>
        <begin position="358"/>
        <end position="382"/>
    </location>
</feature>
<sequence>MPSWPNLSECLSHNCSWEETHNVTRNADLGRPPTNYFSIPLLTATTIACTLLFLVGVVGNVMTILVVSKYRDMRTTTNLYLCSMAVSDLLIFFCMPLDLYRMWRYRPWRFGDALCKLFQFVSESCTYSTILSITALSVERYLAICFPLRAKALVTKRRVRALILLLWTVSLLSAGPVFVMVGVERDSMWPTNLSSEMNATDSVLEDTRECKMTHYAVESGLMGAMVWLSSVFFFMPVFCLTVLYSLIGRRLWQRHRETNINSRVAHRDKSNRQTIKMLVVVVLAFVLCWLPFHVGRYLQFRFLDAPSPLLSVLSEYCSLVSVVLFYLSAAINPILYNTMSWKYRGAAARLFGLTDSQPQRGRTASTVKGDGSNGWTESTVSF</sequence>
<dbReference type="PANTHER" id="PTHR24243">
    <property type="entry name" value="G-PROTEIN COUPLED RECEPTOR"/>
    <property type="match status" value="1"/>
</dbReference>
<dbReference type="PRINTS" id="PR01417">
    <property type="entry name" value="GHSRECEPTOR"/>
</dbReference>
<evidence type="ECO:0000256" key="5">
    <source>
        <dbReference type="ARBA" id="ARBA00022989"/>
    </source>
</evidence>
<dbReference type="FunFam" id="1.20.1070.10:FF:000125">
    <property type="entry name" value="growth hormone secretagogue receptor type 1"/>
    <property type="match status" value="1"/>
</dbReference>
<evidence type="ECO:0000256" key="13">
    <source>
        <dbReference type="ARBA" id="ARBA00033151"/>
    </source>
</evidence>
<feature type="transmembrane region" description="Helical" evidence="17">
    <location>
        <begin position="312"/>
        <end position="335"/>
    </location>
</feature>
<evidence type="ECO:0000256" key="7">
    <source>
        <dbReference type="ARBA" id="ARBA00023136"/>
    </source>
</evidence>
<evidence type="ECO:0000256" key="9">
    <source>
        <dbReference type="ARBA" id="ARBA00023170"/>
    </source>
</evidence>
<evidence type="ECO:0000256" key="17">
    <source>
        <dbReference type="SAM" id="Phobius"/>
    </source>
</evidence>
<evidence type="ECO:0000256" key="16">
    <source>
        <dbReference type="SAM" id="MobiDB-lite"/>
    </source>
</evidence>
<proteinExistence type="inferred from homology"/>
<dbReference type="PRINTS" id="PR00237">
    <property type="entry name" value="GPCRRHODOPSN"/>
</dbReference>
<feature type="compositionally biased region" description="Polar residues" evidence="16">
    <location>
        <begin position="373"/>
        <end position="382"/>
    </location>
</feature>
<evidence type="ECO:0000259" key="18">
    <source>
        <dbReference type="PROSITE" id="PS50262"/>
    </source>
</evidence>
<dbReference type="EMBL" id="CM014095">
    <property type="protein sequence ID" value="TKS86908.1"/>
    <property type="molecule type" value="Genomic_DNA"/>
</dbReference>
<keyword evidence="3" id="KW-1003">Cell membrane</keyword>
<keyword evidence="9 15" id="KW-0675">Receptor</keyword>
<keyword evidence="11 15" id="KW-0807">Transducer</keyword>
<evidence type="ECO:0000256" key="4">
    <source>
        <dbReference type="ARBA" id="ARBA00022692"/>
    </source>
</evidence>
<dbReference type="AlphaFoldDB" id="A0A4U5VFN7"/>
<feature type="transmembrane region" description="Helical" evidence="17">
    <location>
        <begin position="224"/>
        <end position="247"/>
    </location>
</feature>
<feature type="transmembrane region" description="Helical" evidence="17">
    <location>
        <begin position="120"/>
        <end position="138"/>
    </location>
</feature>
<feature type="transmembrane region" description="Helical" evidence="17">
    <location>
        <begin position="41"/>
        <end position="67"/>
    </location>
</feature>
<dbReference type="PROSITE" id="PS50262">
    <property type="entry name" value="G_PROTEIN_RECEP_F1_2"/>
    <property type="match status" value="1"/>
</dbReference>
<dbReference type="Gene3D" id="1.20.1070.10">
    <property type="entry name" value="Rhodopsin 7-helix transmembrane proteins"/>
    <property type="match status" value="1"/>
</dbReference>
<evidence type="ECO:0000256" key="15">
    <source>
        <dbReference type="RuleBase" id="RU000688"/>
    </source>
</evidence>
<dbReference type="SUPFAM" id="SSF81321">
    <property type="entry name" value="Family A G protein-coupled receptor-like"/>
    <property type="match status" value="1"/>
</dbReference>
<evidence type="ECO:0000256" key="11">
    <source>
        <dbReference type="ARBA" id="ARBA00023224"/>
    </source>
</evidence>
<dbReference type="Proteomes" id="UP000298787">
    <property type="component" value="Chromosome 18"/>
</dbReference>
<dbReference type="STRING" id="240159.A0A4U5VFN7"/>
<evidence type="ECO:0000256" key="1">
    <source>
        <dbReference type="ARBA" id="ARBA00004651"/>
    </source>
</evidence>
<dbReference type="Pfam" id="PF00001">
    <property type="entry name" value="7tm_1"/>
    <property type="match status" value="1"/>
</dbReference>
<keyword evidence="4 15" id="KW-0812">Transmembrane</keyword>
<evidence type="ECO:0000256" key="14">
    <source>
        <dbReference type="ARBA" id="ARBA00056988"/>
    </source>
</evidence>
<evidence type="ECO:0000256" key="10">
    <source>
        <dbReference type="ARBA" id="ARBA00023180"/>
    </source>
</evidence>
<dbReference type="PANTHER" id="PTHR24243:SF7">
    <property type="entry name" value="GROWTH HORMONE SECRETAGOGUE RECEPTOR TYPE 1"/>
    <property type="match status" value="1"/>
</dbReference>
<dbReference type="InterPro" id="IPR017452">
    <property type="entry name" value="GPCR_Rhodpsn_7TM"/>
</dbReference>
<evidence type="ECO:0000256" key="8">
    <source>
        <dbReference type="ARBA" id="ARBA00023157"/>
    </source>
</evidence>
<evidence type="ECO:0000256" key="6">
    <source>
        <dbReference type="ARBA" id="ARBA00023040"/>
    </source>
</evidence>
<keyword evidence="8" id="KW-1015">Disulfide bond</keyword>
<feature type="transmembrane region" description="Helical" evidence="17">
    <location>
        <begin position="275"/>
        <end position="292"/>
    </location>
</feature>
<keyword evidence="6 15" id="KW-0297">G-protein coupled receptor</keyword>
<feature type="transmembrane region" description="Helical" evidence="17">
    <location>
        <begin position="159"/>
        <end position="183"/>
    </location>
</feature>
<evidence type="ECO:0000313" key="20">
    <source>
        <dbReference type="Proteomes" id="UP000298787"/>
    </source>
</evidence>
<comment type="function">
    <text evidence="14">Receptor for ghrelin, coupled to G-alpha-11 proteins. Stimulates growth hormone secretion. Also binds other growth hormone releasing peptides (GHRP) (e.g. Met-enkephalin and GHRP-6) as well as non-peptide, low molecular weight secretagogues (e.g. L-692,429, MK-0677, adenosine).</text>
</comment>
<evidence type="ECO:0000256" key="12">
    <source>
        <dbReference type="ARBA" id="ARBA00032291"/>
    </source>
</evidence>
<comment type="subcellular location">
    <subcellularLocation>
        <location evidence="1">Cell membrane</location>
        <topology evidence="1">Multi-pass membrane protein</topology>
    </subcellularLocation>
</comment>